<dbReference type="InterPro" id="IPR011853">
    <property type="entry name" value="TRAP_DctM-Dct_fused"/>
</dbReference>
<dbReference type="PANTHER" id="PTHR43849:SF2">
    <property type="entry name" value="BLL3936 PROTEIN"/>
    <property type="match status" value="1"/>
</dbReference>
<feature type="transmembrane region" description="Helical" evidence="2">
    <location>
        <begin position="68"/>
        <end position="87"/>
    </location>
</feature>
<name>A0A6B2NXA1_9RHOB</name>
<keyword evidence="2" id="KW-0812">Transmembrane</keyword>
<dbReference type="GO" id="GO:0022857">
    <property type="term" value="F:transmembrane transporter activity"/>
    <property type="evidence" value="ECO:0007669"/>
    <property type="project" value="UniProtKB-UniRule"/>
</dbReference>
<evidence type="ECO:0000256" key="2">
    <source>
        <dbReference type="SAM" id="Phobius"/>
    </source>
</evidence>
<dbReference type="EMBL" id="JAAGOX010000032">
    <property type="protein sequence ID" value="NDW46535.1"/>
    <property type="molecule type" value="Genomic_DNA"/>
</dbReference>
<feature type="transmembrane region" description="Helical" evidence="2">
    <location>
        <begin position="213"/>
        <end position="236"/>
    </location>
</feature>
<feature type="transmembrane region" description="Helical" evidence="2">
    <location>
        <begin position="35"/>
        <end position="56"/>
    </location>
</feature>
<reference evidence="4" key="1">
    <citation type="submission" date="2020-02" db="EMBL/GenBank/DDBJ databases">
        <title>Delineation of the pyrene-degrading pathway in Roseobacter clade bacteria by genomic analysis.</title>
        <authorList>
            <person name="Zhou H."/>
            <person name="Wang H."/>
        </authorList>
    </citation>
    <scope>NUCLEOTIDE SEQUENCE</scope>
    <source>
        <strain evidence="4">PrR005</strain>
    </source>
</reference>
<dbReference type="RefSeq" id="WP_164131554.1">
    <property type="nucleotide sequence ID" value="NZ_JAAGOX010000032.1"/>
</dbReference>
<feature type="transmembrane region" description="Helical" evidence="2">
    <location>
        <begin position="171"/>
        <end position="193"/>
    </location>
</feature>
<feature type="transmembrane region" description="Helical" evidence="2">
    <location>
        <begin position="336"/>
        <end position="362"/>
    </location>
</feature>
<dbReference type="NCBIfam" id="TIGR02123">
    <property type="entry name" value="TRAP_fused"/>
    <property type="match status" value="1"/>
</dbReference>
<dbReference type="AlphaFoldDB" id="A0A6B2NXA1"/>
<keyword evidence="1" id="KW-1003">Cell membrane</keyword>
<evidence type="ECO:0000259" key="3">
    <source>
        <dbReference type="Pfam" id="PF06808"/>
    </source>
</evidence>
<feature type="transmembrane region" description="Helical" evidence="2">
    <location>
        <begin position="487"/>
        <end position="508"/>
    </location>
</feature>
<protein>
    <submittedName>
        <fullName evidence="4">TRAP transporter fused permease subunit</fullName>
    </submittedName>
</protein>
<feature type="transmembrane region" description="Helical" evidence="2">
    <location>
        <begin position="107"/>
        <end position="127"/>
    </location>
</feature>
<comment type="caution">
    <text evidence="4">The sequence shown here is derived from an EMBL/GenBank/DDBJ whole genome shotgun (WGS) entry which is preliminary data.</text>
</comment>
<feature type="transmembrane region" description="Helical" evidence="2">
    <location>
        <begin position="514"/>
        <end position="536"/>
    </location>
</feature>
<feature type="transmembrane region" description="Helical" evidence="2">
    <location>
        <begin position="147"/>
        <end position="164"/>
    </location>
</feature>
<evidence type="ECO:0000256" key="1">
    <source>
        <dbReference type="RuleBase" id="RU369079"/>
    </source>
</evidence>
<feature type="transmembrane region" description="Helical" evidence="2">
    <location>
        <begin position="424"/>
        <end position="442"/>
    </location>
</feature>
<feature type="transmembrane region" description="Helical" evidence="2">
    <location>
        <begin position="448"/>
        <end position="466"/>
    </location>
</feature>
<feature type="transmembrane region" description="Helical" evidence="2">
    <location>
        <begin position="548"/>
        <end position="576"/>
    </location>
</feature>
<organism evidence="4">
    <name type="scientific">Ruegeria sp. PrR005</name>
    <dbReference type="NCBI Taxonomy" id="2706882"/>
    <lineage>
        <taxon>Bacteria</taxon>
        <taxon>Pseudomonadati</taxon>
        <taxon>Pseudomonadota</taxon>
        <taxon>Alphaproteobacteria</taxon>
        <taxon>Rhodobacterales</taxon>
        <taxon>Roseobacteraceae</taxon>
        <taxon>Ruegeria</taxon>
    </lineage>
</organism>
<accession>A0A6B2NXA1</accession>
<keyword evidence="2" id="KW-0472">Membrane</keyword>
<sequence length="739" mass="78606">MSVQKTDDAQNRTLTAEELAAIEEKYDESAPTRPVSPGFALFLKGVALTFAVYHYLTAGFGLPTDYWHMGWHLSGLFILTYALFPIIRTRNSYDMKTGLMHYGGVPYLDLLLMLLGVASALYLGFAWHGVPWLGIEEQTFRMGNPNGYDMVFGCILIVLVLDIARRTLGWVLPAIICVFMAYALFGPIFPGILQHPGVKFRTFVSSMYFPQEGIFGVTLWVVSTIVFHFVLFGVIAQRTGLGQLFIDNATILAGRYTGGPAKVSVVSSAFFGTISGSSVANTVSTGSLTIPNMKRLGYPGHFAGGVEAAASAGGQITPPIMGAAAFIMAEFLEVPYTTIVIAAIFPALLHYVGVFSVVHLMARRLNLQGMTKDALPKFAAVWRDGWANLVPLVGLLVVLFSGYTPYMSAFCGISLALVTGMSRVKAPITLIYPAAFIAFVIWKYSDQGFDLTMSAVLIACAVLGAFNPQERIRLPQMAETFETGVKYALAVGAASAAVGLVVGVINTTGVGFRIGFMVTQGAGALGADLAGLFSFGGYELFSVDQITLFLSLIFIALACILMGAGIPTTALYIMLVSVAQPALAQLGVPPIASHMFVLYYGVVAEITPPVCTSAYAAAAIANSNPFRTGISAFTLGLGKVVAPMAFVYAPVLLFVSQTGFDLWTFSYAATSCILGVICLSSAVVGYLLVPMGALFRVLMAIAGIVFIAPSLQADLIAALIAAPAVLSQIVQRKGVTHVA</sequence>
<feature type="transmembrane region" description="Helical" evidence="2">
    <location>
        <begin position="392"/>
        <end position="417"/>
    </location>
</feature>
<keyword evidence="2" id="KW-1133">Transmembrane helix</keyword>
<dbReference type="InterPro" id="IPR010656">
    <property type="entry name" value="DctM"/>
</dbReference>
<feature type="transmembrane region" description="Helical" evidence="2">
    <location>
        <begin position="701"/>
        <end position="726"/>
    </location>
</feature>
<gene>
    <name evidence="4" type="ORF">G0P99_16395</name>
</gene>
<feature type="transmembrane region" description="Helical" evidence="2">
    <location>
        <begin position="596"/>
        <end position="620"/>
    </location>
</feature>
<feature type="transmembrane region" description="Helical" evidence="2">
    <location>
        <begin position="632"/>
        <end position="655"/>
    </location>
</feature>
<keyword evidence="1" id="KW-0813">Transport</keyword>
<feature type="transmembrane region" description="Helical" evidence="2">
    <location>
        <begin position="667"/>
        <end position="689"/>
    </location>
</feature>
<dbReference type="Pfam" id="PF06808">
    <property type="entry name" value="DctM"/>
    <property type="match status" value="1"/>
</dbReference>
<dbReference type="PANTHER" id="PTHR43849">
    <property type="entry name" value="BLL3936 PROTEIN"/>
    <property type="match status" value="1"/>
</dbReference>
<evidence type="ECO:0000313" key="4">
    <source>
        <dbReference type="EMBL" id="NDW46535.1"/>
    </source>
</evidence>
<feature type="domain" description="TRAP C4-dicarboxylate transport system permease DctM subunit" evidence="3">
    <location>
        <begin position="156"/>
        <end position="655"/>
    </location>
</feature>
<proteinExistence type="predicted"/>
<comment type="subcellular location">
    <subcellularLocation>
        <location evidence="1">Cell inner membrane</location>
        <topology evidence="1">Multi-pass membrane protein</topology>
    </subcellularLocation>
</comment>
<comment type="function">
    <text evidence="1">Part of the tripartite ATP-independent periplasmic (TRAP) transport system.</text>
</comment>
<keyword evidence="1" id="KW-0997">Cell inner membrane</keyword>
<dbReference type="GO" id="GO:0005886">
    <property type="term" value="C:plasma membrane"/>
    <property type="evidence" value="ECO:0007669"/>
    <property type="project" value="UniProtKB-SubCell"/>
</dbReference>